<dbReference type="AlphaFoldDB" id="A0AAI9WVT7"/>
<dbReference type="RefSeq" id="XP_049178154.1">
    <property type="nucleotide sequence ID" value="XM_049326291.1"/>
</dbReference>
<name>A0AAI9WVT7_9ASCO</name>
<evidence type="ECO:0000259" key="5">
    <source>
        <dbReference type="Pfam" id="PF10337"/>
    </source>
</evidence>
<feature type="transmembrane region" description="Helical" evidence="3">
    <location>
        <begin position="815"/>
        <end position="834"/>
    </location>
</feature>
<keyword evidence="3" id="KW-0472">Membrane</keyword>
<dbReference type="Pfam" id="PF10334">
    <property type="entry name" value="BRE4"/>
    <property type="match status" value="1"/>
</dbReference>
<keyword evidence="3" id="KW-0812">Transmembrane</keyword>
<dbReference type="InterPro" id="IPR018820">
    <property type="entry name" value="BRE4-related_DUF2421"/>
</dbReference>
<organism evidence="6 7">
    <name type="scientific">Candida oxycetoniae</name>
    <dbReference type="NCBI Taxonomy" id="497107"/>
    <lineage>
        <taxon>Eukaryota</taxon>
        <taxon>Fungi</taxon>
        <taxon>Dikarya</taxon>
        <taxon>Ascomycota</taxon>
        <taxon>Saccharomycotina</taxon>
        <taxon>Pichiomycetes</taxon>
        <taxon>Debaryomycetaceae</taxon>
        <taxon>Candida/Lodderomyces clade</taxon>
        <taxon>Candida</taxon>
    </lineage>
</organism>
<dbReference type="InterPro" id="IPR018823">
    <property type="entry name" value="ArAE_2_N"/>
</dbReference>
<evidence type="ECO:0000313" key="6">
    <source>
        <dbReference type="EMBL" id="KAI3402405.1"/>
    </source>
</evidence>
<dbReference type="PANTHER" id="PTHR37994">
    <property type="entry name" value="ARAE_2_N DOMAIN-CONTAINING PROTEIN-RELATED"/>
    <property type="match status" value="1"/>
</dbReference>
<reference evidence="6" key="1">
    <citation type="journal article" date="2022" name="DNA Res.">
        <title>Genome analysis of five recently described species of the CUG-Ser clade uncovers Candida theae as a new hybrid lineage with pathogenic potential in the Candida parapsilosis species complex.</title>
        <authorList>
            <person name="Mixao V."/>
            <person name="Del Olmo V."/>
            <person name="Hegedusova E."/>
            <person name="Saus E."/>
            <person name="Pryszcz L."/>
            <person name="Cillingova A."/>
            <person name="Nosek J."/>
            <person name="Gabaldon T."/>
        </authorList>
    </citation>
    <scope>NUCLEOTIDE SEQUENCE</scope>
    <source>
        <strain evidence="6">CBS 10844</strain>
    </source>
</reference>
<feature type="transmembrane region" description="Helical" evidence="3">
    <location>
        <begin position="122"/>
        <end position="141"/>
    </location>
</feature>
<protein>
    <recommendedName>
        <fullName evidence="8">ER transporter 6TM N-terminal domain-containing protein</fullName>
    </recommendedName>
</protein>
<feature type="domain" description="Putative ER transporter 6TM N-terminal" evidence="5">
    <location>
        <begin position="83"/>
        <end position="557"/>
    </location>
</feature>
<feature type="region of interest" description="Disordered" evidence="2">
    <location>
        <begin position="1"/>
        <end position="41"/>
    </location>
</feature>
<dbReference type="PANTHER" id="PTHR37994:SF1">
    <property type="entry name" value="ER TRANSPORTER 6TM N-TERMINAL DOMAIN-CONTAINING PROTEIN"/>
    <property type="match status" value="1"/>
</dbReference>
<keyword evidence="3" id="KW-1133">Transmembrane helix</keyword>
<evidence type="ECO:0000256" key="3">
    <source>
        <dbReference type="SAM" id="Phobius"/>
    </source>
</evidence>
<dbReference type="GeneID" id="73382426"/>
<feature type="transmembrane region" description="Helical" evidence="3">
    <location>
        <begin position="669"/>
        <end position="688"/>
    </location>
</feature>
<accession>A0AAI9WVT7</accession>
<feature type="transmembrane region" description="Helical" evidence="3">
    <location>
        <begin position="749"/>
        <end position="768"/>
    </location>
</feature>
<feature type="transmembrane region" description="Helical" evidence="3">
    <location>
        <begin position="218"/>
        <end position="236"/>
    </location>
</feature>
<proteinExistence type="predicted"/>
<dbReference type="Proteomes" id="UP001202479">
    <property type="component" value="Unassembled WGS sequence"/>
</dbReference>
<feature type="compositionally biased region" description="Low complexity" evidence="2">
    <location>
        <begin position="15"/>
        <end position="24"/>
    </location>
</feature>
<keyword evidence="1" id="KW-0175">Coiled coil</keyword>
<evidence type="ECO:0008006" key="8">
    <source>
        <dbReference type="Google" id="ProtNLM"/>
    </source>
</evidence>
<feature type="transmembrane region" description="Helical" evidence="3">
    <location>
        <begin position="99"/>
        <end position="116"/>
    </location>
</feature>
<evidence type="ECO:0000313" key="7">
    <source>
        <dbReference type="Proteomes" id="UP001202479"/>
    </source>
</evidence>
<comment type="caution">
    <text evidence="6">The sequence shown here is derived from an EMBL/GenBank/DDBJ whole genome shotgun (WGS) entry which is preliminary data.</text>
</comment>
<dbReference type="Pfam" id="PF10337">
    <property type="entry name" value="ArAE_2_N"/>
    <property type="match status" value="1"/>
</dbReference>
<feature type="transmembrane region" description="Helical" evidence="3">
    <location>
        <begin position="777"/>
        <end position="795"/>
    </location>
</feature>
<dbReference type="EMBL" id="JAHUZD010000149">
    <property type="protein sequence ID" value="KAI3402405.1"/>
    <property type="molecule type" value="Genomic_DNA"/>
</dbReference>
<evidence type="ECO:0000259" key="4">
    <source>
        <dbReference type="Pfam" id="PF10334"/>
    </source>
</evidence>
<feature type="domain" description="DUF2421" evidence="4">
    <location>
        <begin position="834"/>
        <end position="1073"/>
    </location>
</feature>
<feature type="coiled-coil region" evidence="1">
    <location>
        <begin position="521"/>
        <end position="548"/>
    </location>
</feature>
<gene>
    <name evidence="6" type="ORF">KGF56_004813</name>
</gene>
<feature type="transmembrane region" description="Helical" evidence="3">
    <location>
        <begin position="719"/>
        <end position="743"/>
    </location>
</feature>
<evidence type="ECO:0000256" key="2">
    <source>
        <dbReference type="SAM" id="MobiDB-lite"/>
    </source>
</evidence>
<feature type="transmembrane region" description="Helical" evidence="3">
    <location>
        <begin position="694"/>
        <end position="712"/>
    </location>
</feature>
<evidence type="ECO:0000256" key="1">
    <source>
        <dbReference type="SAM" id="Coils"/>
    </source>
</evidence>
<sequence>MTEEEHSQENISLTSISSSAASASPRTDPPIPFSEKNEYKPVSDNTVTNAYYPEGDERNFANTEITELPQEKKPLWRKAYATIYPNYILNHLDYVSFKIVFQSWCYVWSCTILTIVPMTSHWLGTAAYLLLIVSFITIPGGASIITNVLNAMAWCLGMTIALVHHVVRSKILNDLHHGITEQELTQQLIQEGTCQLGNELADCVNEEIFKGRWLTTKGAAITMLSIISCTIIVGNMRQKLHPLFSLTHVGGQIANVIFSCYGHFSPLYQPLSIGYMIMRPVGISLVMKVLASCLIFPSTSNFNYIQGSTGLLVALKDVCLKHTKLFHTMRPSVSNFANYKALKKDINGIRAKMAPLEIVASTIWLEYSYGRFDVGDIGQFRSLFKNLINAVASYAYFYQLLQERIFFARDDFSITRRKSDASSLAHGHAKLFSAIQDSYMKVGEYESKRRNKILRHWIIYHGKGHRISVTDIDNIAKFLTDHFGPLLDVSNSAIEVIIEWVKCANEFRIYAWIPGSWKKHCEKQKEMAIKVKNKKKEIEETLAKYEDTEYMKNMMFDSTKSEESLLFLISQGVLFLQTNRYQCDKIIKLLDLFIDLDERRPTPKFITYFTKTKYSKPRHLSSDLDETMPEYLKSSIQTRNADNLPPSNIFQEVGFYVVKAFNFFLSDTFWFWIRAGGLICIGAIPYFVRTTAYWYYNQRMVWLVVMIAVSVSESTGQTVYVFLAKLVYTFFGCLLGMVCWYISCGNGAGNYYGYGAVTAVVFLYLIYYRHFSVHQTLLPRILFGVTTVLVLGTSWVDAKYNKSANVGYGFKPAYLRFIGVVIGLCIGSLTAILPKPKSSKVTVRKVLGSSLFEVGNVHCNISKFALQRLDNADFHLHERHDVLVARLRYLEMRIARLSNLLTPLRYELPICGYWPESKYLRLQRLLGDTVQLYFMLLSALNSLEEPKVWIPIIIQRVGLCHSELDAEIFALIHMASNALKTKEPLPKITEANVSVKHMQVLRQQWGLNEISLSERFYNKKTDTHTSITEQLDHRRFFSRDGQLNIFALLVSHMIYNRLDEITALVKGLVGEVFDLDNNILNEEEFEEFDHKSEYDEEAALMKSV</sequence>
<keyword evidence="7" id="KW-1185">Reference proteome</keyword>